<protein>
    <submittedName>
        <fullName evidence="3">SRPBCC family protein</fullName>
    </submittedName>
</protein>
<organism evidence="3 4">
    <name type="scientific">Citricoccus nitrophenolicus</name>
    <dbReference type="NCBI Taxonomy" id="863575"/>
    <lineage>
        <taxon>Bacteria</taxon>
        <taxon>Bacillati</taxon>
        <taxon>Actinomycetota</taxon>
        <taxon>Actinomycetes</taxon>
        <taxon>Micrococcales</taxon>
        <taxon>Micrococcaceae</taxon>
        <taxon>Citricoccus</taxon>
    </lineage>
</organism>
<comment type="similarity">
    <text evidence="1">Belongs to the AHA1 family.</text>
</comment>
<accession>A0ABV0IIF8</accession>
<evidence type="ECO:0000259" key="2">
    <source>
        <dbReference type="Pfam" id="PF08327"/>
    </source>
</evidence>
<comment type="caution">
    <text evidence="3">The sequence shown here is derived from an EMBL/GenBank/DDBJ whole genome shotgun (WGS) entry which is preliminary data.</text>
</comment>
<reference evidence="3 4" key="1">
    <citation type="submission" date="2024-05" db="EMBL/GenBank/DDBJ databases">
        <authorList>
            <person name="Yi C."/>
        </authorList>
    </citation>
    <scope>NUCLEOTIDE SEQUENCE [LARGE SCALE GENOMIC DNA]</scope>
    <source>
        <strain evidence="3 4">XS13</strain>
    </source>
</reference>
<name>A0ABV0IIF8_9MICC</name>
<dbReference type="InterPro" id="IPR013538">
    <property type="entry name" value="ASHA1/2-like_C"/>
</dbReference>
<evidence type="ECO:0000313" key="4">
    <source>
        <dbReference type="Proteomes" id="UP001484097"/>
    </source>
</evidence>
<dbReference type="RefSeq" id="WP_347920567.1">
    <property type="nucleotide sequence ID" value="NZ_JBDXMX010000003.1"/>
</dbReference>
<dbReference type="Proteomes" id="UP001484097">
    <property type="component" value="Unassembled WGS sequence"/>
</dbReference>
<evidence type="ECO:0000313" key="3">
    <source>
        <dbReference type="EMBL" id="MEO9247954.1"/>
    </source>
</evidence>
<feature type="domain" description="Activator of Hsp90 ATPase homologue 1/2-like C-terminal" evidence="2">
    <location>
        <begin position="190"/>
        <end position="319"/>
    </location>
</feature>
<dbReference type="Gene3D" id="3.30.530.20">
    <property type="match status" value="2"/>
</dbReference>
<dbReference type="SUPFAM" id="SSF55961">
    <property type="entry name" value="Bet v1-like"/>
    <property type="match status" value="2"/>
</dbReference>
<evidence type="ECO:0000256" key="1">
    <source>
        <dbReference type="ARBA" id="ARBA00006817"/>
    </source>
</evidence>
<sequence length="324" mass="35721">MPVTNVSKDPQALTMTIVADFPVPVRRLWDAYADPRQLESFWGPVGWPATFTRHDMIPGGESHYYMTGPDGETSAAWFEFLAVTEGESFEVLDGFTAEDGGRDQGAPVMRMVFAFEATDGGSRLVHTTHFNSAEDLEQILGMGMEEGTLSAMSQIDAVVADLQSFAAGRSVRTQLIGDRQARLSRVIRGTVDQVWRAHHEPELLRRWQLGPDGWTMPVCEVGTAVGETYRYEWEREGGEDRFGFTGRVLEINPPHRSVTTEAMIGQEDASTTNELTLTAVEGGTLLSLLVTYPDESLRETILATGMADGMESSYSRLESEVLSA</sequence>
<dbReference type="CDD" id="cd07814">
    <property type="entry name" value="SRPBCC_CalC_Aha1-like"/>
    <property type="match status" value="1"/>
</dbReference>
<keyword evidence="4" id="KW-1185">Reference proteome</keyword>
<dbReference type="Pfam" id="PF08327">
    <property type="entry name" value="AHSA1"/>
    <property type="match status" value="2"/>
</dbReference>
<gene>
    <name evidence="3" type="ORF">ABDK96_09700</name>
</gene>
<feature type="domain" description="Activator of Hsp90 ATPase homologue 1/2-like C-terminal" evidence="2">
    <location>
        <begin position="23"/>
        <end position="159"/>
    </location>
</feature>
<proteinExistence type="inferred from homology"/>
<dbReference type="InterPro" id="IPR023393">
    <property type="entry name" value="START-like_dom_sf"/>
</dbReference>
<dbReference type="EMBL" id="JBDXMX010000003">
    <property type="protein sequence ID" value="MEO9247954.1"/>
    <property type="molecule type" value="Genomic_DNA"/>
</dbReference>